<comment type="caution">
    <text evidence="2">The sequence shown here is derived from an EMBL/GenBank/DDBJ whole genome shotgun (WGS) entry which is preliminary data.</text>
</comment>
<dbReference type="InterPro" id="IPR053151">
    <property type="entry name" value="RNase_H-like"/>
</dbReference>
<dbReference type="Proteomes" id="UP001341840">
    <property type="component" value="Unassembled WGS sequence"/>
</dbReference>
<proteinExistence type="predicted"/>
<dbReference type="SUPFAM" id="SSF53098">
    <property type="entry name" value="Ribonuclease H-like"/>
    <property type="match status" value="1"/>
</dbReference>
<dbReference type="PANTHER" id="PTHR47723:SF13">
    <property type="entry name" value="PUTATIVE-RELATED"/>
    <property type="match status" value="1"/>
</dbReference>
<dbReference type="EMBL" id="JASCZI010183121">
    <property type="protein sequence ID" value="MED6189071.1"/>
    <property type="molecule type" value="Genomic_DNA"/>
</dbReference>
<feature type="domain" description="RNase H type-1" evidence="1">
    <location>
        <begin position="198"/>
        <end position="305"/>
    </location>
</feature>
<dbReference type="Gene3D" id="3.30.420.10">
    <property type="entry name" value="Ribonuclease H-like superfamily/Ribonuclease H"/>
    <property type="match status" value="1"/>
</dbReference>
<reference evidence="2 3" key="1">
    <citation type="journal article" date="2023" name="Plants (Basel)">
        <title>Bridging the Gap: Combining Genomics and Transcriptomics Approaches to Understand Stylosanthes scabra, an Orphan Legume from the Brazilian Caatinga.</title>
        <authorList>
            <person name="Ferreira-Neto J.R.C."/>
            <person name="da Silva M.D."/>
            <person name="Binneck E."/>
            <person name="de Melo N.F."/>
            <person name="da Silva R.H."/>
            <person name="de Melo A.L.T.M."/>
            <person name="Pandolfi V."/>
            <person name="Bustamante F.O."/>
            <person name="Brasileiro-Vidal A.C."/>
            <person name="Benko-Iseppon A.M."/>
        </authorList>
    </citation>
    <scope>NUCLEOTIDE SEQUENCE [LARGE SCALE GENOMIC DNA]</scope>
    <source>
        <tissue evidence="2">Leaves</tissue>
    </source>
</reference>
<evidence type="ECO:0000313" key="3">
    <source>
        <dbReference type="Proteomes" id="UP001341840"/>
    </source>
</evidence>
<dbReference type="InterPro" id="IPR012337">
    <property type="entry name" value="RNaseH-like_sf"/>
</dbReference>
<sequence>MPRAYIPSWFEHRSKQASISFWFRGKFPAKALCLAVKLGISHREVTTIVTINGKKVSRCSGGTRVEQFFIFDLWKTNYMDHLDEMLFESQEWNHAKVSYNEGELLSITGVKEIGMHILKQKSSRINQDIRFTDPYRKRKRDDHDFLYSIERYIAEALIGSPVSTLRLKDIIITPWSPADPVACKVRCTAASVFEHRHGFGCVIRNYHGSWIKGCLGLLPDWSTFRCELFAIWRGLVLALECGCKTVICETNSGYAYRATQFIEKARNQDFDLRQKIWELLLLPWKVSFNLIARKGNSVADMLAKKGALGAATYVEILQPGRDLLLASKLDLSLIINDQKKKSLIISLFFLLFFSQQKKRT</sequence>
<dbReference type="InterPro" id="IPR036397">
    <property type="entry name" value="RNaseH_sf"/>
</dbReference>
<evidence type="ECO:0000259" key="1">
    <source>
        <dbReference type="Pfam" id="PF13456"/>
    </source>
</evidence>
<name>A0ABU6WW01_9FABA</name>
<keyword evidence="3" id="KW-1185">Reference proteome</keyword>
<dbReference type="CDD" id="cd06222">
    <property type="entry name" value="RNase_H_like"/>
    <property type="match status" value="1"/>
</dbReference>
<dbReference type="InterPro" id="IPR044730">
    <property type="entry name" value="RNase_H-like_dom_plant"/>
</dbReference>
<dbReference type="PANTHER" id="PTHR47723">
    <property type="entry name" value="OS05G0353850 PROTEIN"/>
    <property type="match status" value="1"/>
</dbReference>
<accession>A0ABU6WW01</accession>
<evidence type="ECO:0000313" key="2">
    <source>
        <dbReference type="EMBL" id="MED6189071.1"/>
    </source>
</evidence>
<dbReference type="Pfam" id="PF13456">
    <property type="entry name" value="RVT_3"/>
    <property type="match status" value="1"/>
</dbReference>
<gene>
    <name evidence="2" type="ORF">PIB30_092102</name>
</gene>
<organism evidence="2 3">
    <name type="scientific">Stylosanthes scabra</name>
    <dbReference type="NCBI Taxonomy" id="79078"/>
    <lineage>
        <taxon>Eukaryota</taxon>
        <taxon>Viridiplantae</taxon>
        <taxon>Streptophyta</taxon>
        <taxon>Embryophyta</taxon>
        <taxon>Tracheophyta</taxon>
        <taxon>Spermatophyta</taxon>
        <taxon>Magnoliopsida</taxon>
        <taxon>eudicotyledons</taxon>
        <taxon>Gunneridae</taxon>
        <taxon>Pentapetalae</taxon>
        <taxon>rosids</taxon>
        <taxon>fabids</taxon>
        <taxon>Fabales</taxon>
        <taxon>Fabaceae</taxon>
        <taxon>Papilionoideae</taxon>
        <taxon>50 kb inversion clade</taxon>
        <taxon>dalbergioids sensu lato</taxon>
        <taxon>Dalbergieae</taxon>
        <taxon>Pterocarpus clade</taxon>
        <taxon>Stylosanthes</taxon>
    </lineage>
</organism>
<dbReference type="InterPro" id="IPR002156">
    <property type="entry name" value="RNaseH_domain"/>
</dbReference>
<protein>
    <recommendedName>
        <fullName evidence="1">RNase H type-1 domain-containing protein</fullName>
    </recommendedName>
</protein>